<evidence type="ECO:0000313" key="2">
    <source>
        <dbReference type="EMBL" id="QDZ09357.1"/>
    </source>
</evidence>
<organism evidence="2 3">
    <name type="scientific">Devosia ginsengisoli</name>
    <dbReference type="NCBI Taxonomy" id="400770"/>
    <lineage>
        <taxon>Bacteria</taxon>
        <taxon>Pseudomonadati</taxon>
        <taxon>Pseudomonadota</taxon>
        <taxon>Alphaproteobacteria</taxon>
        <taxon>Hyphomicrobiales</taxon>
        <taxon>Devosiaceae</taxon>
        <taxon>Devosia</taxon>
    </lineage>
</organism>
<dbReference type="Proteomes" id="UP000315364">
    <property type="component" value="Chromosome"/>
</dbReference>
<accession>A0A5B8LM84</accession>
<dbReference type="AlphaFoldDB" id="A0A5B8LM84"/>
<dbReference type="EMBL" id="CP042304">
    <property type="protein sequence ID" value="QDZ09357.1"/>
    <property type="molecule type" value="Genomic_DNA"/>
</dbReference>
<dbReference type="InterPro" id="IPR000792">
    <property type="entry name" value="Tscrpt_reg_LuxR_C"/>
</dbReference>
<feature type="domain" description="HTH luxR-type" evidence="1">
    <location>
        <begin position="300"/>
        <end position="357"/>
    </location>
</feature>
<dbReference type="InterPro" id="IPR016032">
    <property type="entry name" value="Sig_transdc_resp-reg_C-effctor"/>
</dbReference>
<dbReference type="SMART" id="SM00421">
    <property type="entry name" value="HTH_LUXR"/>
    <property type="match status" value="1"/>
</dbReference>
<evidence type="ECO:0000259" key="1">
    <source>
        <dbReference type="SMART" id="SM00421"/>
    </source>
</evidence>
<dbReference type="InterPro" id="IPR036388">
    <property type="entry name" value="WH-like_DNA-bd_sf"/>
</dbReference>
<gene>
    <name evidence="2" type="ORF">FPZ08_00465</name>
</gene>
<protein>
    <submittedName>
        <fullName evidence="2">Helix-turn-helix transcriptional regulator</fullName>
    </submittedName>
</protein>
<keyword evidence="3" id="KW-1185">Reference proteome</keyword>
<dbReference type="OrthoDB" id="5497412at2"/>
<sequence>MDAILGLIDDIYEAGAHPERWAHALCRLADVTGGIDATMGGQTAAQVPLLVTARTDPDSVRLYAEHYHSRNAMQLALHAVPVGRPVVDRAVIDIETFHASAFYNEWCRPQHYLHGAAINLATSQGWSATLMVSGRQDYGHDAMHILTAVAPHLIRAFQLNQLLHETRTMGMGAFAALEYLDRGALLVGAGGKVRPANGIAEAILAEGDGLMLRDGQLSCANANETAALQRLVAQCARGIAVRDEGTMQIGRSEGRSPLTLQCVPFPTSNWWPGFSQQWAMIFVTDPDARMIQATERLRQRYGLTRAEARLAWEIVRGGGRKTAAEKRGISVATARSQLTSIFDKTGVRRQSELVRLLMDD</sequence>
<name>A0A5B8LM84_9HYPH</name>
<dbReference type="Gene3D" id="1.10.10.10">
    <property type="entry name" value="Winged helix-like DNA-binding domain superfamily/Winged helix DNA-binding domain"/>
    <property type="match status" value="1"/>
</dbReference>
<evidence type="ECO:0000313" key="3">
    <source>
        <dbReference type="Proteomes" id="UP000315364"/>
    </source>
</evidence>
<dbReference type="GO" id="GO:0003677">
    <property type="term" value="F:DNA binding"/>
    <property type="evidence" value="ECO:0007669"/>
    <property type="project" value="InterPro"/>
</dbReference>
<reference evidence="2 3" key="1">
    <citation type="submission" date="2019-07" db="EMBL/GenBank/DDBJ databases">
        <title>Full genome sequence of Devosia sp. Gsoil 520.</title>
        <authorList>
            <person name="Im W.-T."/>
        </authorList>
    </citation>
    <scope>NUCLEOTIDE SEQUENCE [LARGE SCALE GENOMIC DNA]</scope>
    <source>
        <strain evidence="2 3">Gsoil 520</strain>
    </source>
</reference>
<dbReference type="KEGG" id="dea:FPZ08_00465"/>
<proteinExistence type="predicted"/>
<dbReference type="GO" id="GO:0006355">
    <property type="term" value="P:regulation of DNA-templated transcription"/>
    <property type="evidence" value="ECO:0007669"/>
    <property type="project" value="InterPro"/>
</dbReference>
<dbReference type="SUPFAM" id="SSF46894">
    <property type="entry name" value="C-terminal effector domain of the bipartite response regulators"/>
    <property type="match status" value="1"/>
</dbReference>
<dbReference type="RefSeq" id="WP_146288169.1">
    <property type="nucleotide sequence ID" value="NZ_CP042304.1"/>
</dbReference>